<keyword evidence="1" id="KW-0472">Membrane</keyword>
<evidence type="ECO:0000256" key="1">
    <source>
        <dbReference type="SAM" id="Phobius"/>
    </source>
</evidence>
<evidence type="ECO:0000313" key="2">
    <source>
        <dbReference type="EMBL" id="TXC93016.1"/>
    </source>
</evidence>
<dbReference type="Proteomes" id="UP000321363">
    <property type="component" value="Unassembled WGS sequence"/>
</dbReference>
<organism evidence="2 3">
    <name type="scientific">Metabacillus litoralis</name>
    <dbReference type="NCBI Taxonomy" id="152268"/>
    <lineage>
        <taxon>Bacteria</taxon>
        <taxon>Bacillati</taxon>
        <taxon>Bacillota</taxon>
        <taxon>Bacilli</taxon>
        <taxon>Bacillales</taxon>
        <taxon>Bacillaceae</taxon>
        <taxon>Metabacillus</taxon>
    </lineage>
</organism>
<dbReference type="AlphaFoldDB" id="A0A5C6W4Z6"/>
<dbReference type="EMBL" id="VOQF01000001">
    <property type="protein sequence ID" value="TXC93016.1"/>
    <property type="molecule type" value="Genomic_DNA"/>
</dbReference>
<accession>A0A5C6W4Z6</accession>
<protein>
    <submittedName>
        <fullName evidence="2">DUF2512 family protein</fullName>
    </submittedName>
</protein>
<feature type="transmembrane region" description="Helical" evidence="1">
    <location>
        <begin position="83"/>
        <end position="105"/>
    </location>
</feature>
<dbReference type="Pfam" id="PF10710">
    <property type="entry name" value="DUF2512"/>
    <property type="match status" value="1"/>
</dbReference>
<name>A0A5C6W4Z6_9BACI</name>
<keyword evidence="1" id="KW-1133">Transmembrane helix</keyword>
<keyword evidence="1" id="KW-0812">Transmembrane</keyword>
<sequence length="150" mass="17247">MNIFKAFIIKIIAIFAVSLLILGVIFNYSFEHVLAISIILSFTSFVLGDLLLLPRTSNITATISDFSLAMLVTWFYLANLTLYVTNVFFASVLTSISVAVFESFFHRYLKVRNVQNAEKRQRDIPLRYQTEASEEITPTKSRIVRKRKQK</sequence>
<proteinExistence type="predicted"/>
<reference evidence="2 3" key="1">
    <citation type="journal article" date="2005" name="Int. J. Syst. Evol. Microbiol.">
        <title>Bacillus litoralis sp. nov., isolated from a tidal flat of the Yellow Sea in Korea.</title>
        <authorList>
            <person name="Yoon J.H."/>
            <person name="Oh T.K."/>
        </authorList>
    </citation>
    <scope>NUCLEOTIDE SEQUENCE [LARGE SCALE GENOMIC DNA]</scope>
    <source>
        <strain evidence="2 3">SW-211</strain>
    </source>
</reference>
<gene>
    <name evidence="2" type="ORF">FS935_02145</name>
</gene>
<feature type="transmembrane region" description="Helical" evidence="1">
    <location>
        <begin position="59"/>
        <end position="77"/>
    </location>
</feature>
<dbReference type="OrthoDB" id="2111682at2"/>
<feature type="transmembrane region" description="Helical" evidence="1">
    <location>
        <begin position="7"/>
        <end position="26"/>
    </location>
</feature>
<keyword evidence="3" id="KW-1185">Reference proteome</keyword>
<feature type="transmembrane region" description="Helical" evidence="1">
    <location>
        <begin position="32"/>
        <end position="52"/>
    </location>
</feature>
<dbReference type="RefSeq" id="WP_146945877.1">
    <property type="nucleotide sequence ID" value="NZ_VOQF01000001.1"/>
</dbReference>
<evidence type="ECO:0000313" key="3">
    <source>
        <dbReference type="Proteomes" id="UP000321363"/>
    </source>
</evidence>
<dbReference type="InterPro" id="IPR019649">
    <property type="entry name" value="DUF2512"/>
</dbReference>
<comment type="caution">
    <text evidence="2">The sequence shown here is derived from an EMBL/GenBank/DDBJ whole genome shotgun (WGS) entry which is preliminary data.</text>
</comment>